<reference evidence="13" key="2">
    <citation type="submission" date="2020-11" db="EMBL/GenBank/DDBJ databases">
        <authorList>
            <person name="McCartney M.A."/>
            <person name="Auch B."/>
            <person name="Kono T."/>
            <person name="Mallez S."/>
            <person name="Becker A."/>
            <person name="Gohl D.M."/>
            <person name="Silverstein K.A.T."/>
            <person name="Koren S."/>
            <person name="Bechman K.B."/>
            <person name="Herman A."/>
            <person name="Abrahante J.E."/>
            <person name="Garbe J."/>
        </authorList>
    </citation>
    <scope>NUCLEOTIDE SEQUENCE</scope>
    <source>
        <strain evidence="13">Duluth1</strain>
        <tissue evidence="13">Whole animal</tissue>
    </source>
</reference>
<keyword evidence="3" id="KW-0337">GPI-anchor biosynthesis</keyword>
<name>A0A9D4NBH8_DREPO</name>
<feature type="transmembrane region" description="Helical" evidence="11">
    <location>
        <begin position="162"/>
        <end position="183"/>
    </location>
</feature>
<keyword evidence="6 11" id="KW-0812">Transmembrane</keyword>
<evidence type="ECO:0000256" key="9">
    <source>
        <dbReference type="ARBA" id="ARBA00023136"/>
    </source>
</evidence>
<dbReference type="GO" id="GO:0000026">
    <property type="term" value="F:alpha-1,2-mannosyltransferase activity"/>
    <property type="evidence" value="ECO:0007669"/>
    <property type="project" value="TreeGrafter"/>
</dbReference>
<feature type="transmembrane region" description="Helical" evidence="11">
    <location>
        <begin position="501"/>
        <end position="520"/>
    </location>
</feature>
<evidence type="ECO:0000256" key="12">
    <source>
        <dbReference type="SAM" id="MobiDB-lite"/>
    </source>
</evidence>
<dbReference type="EMBL" id="JAIWYP010000001">
    <property type="protein sequence ID" value="KAH3891311.1"/>
    <property type="molecule type" value="Genomic_DNA"/>
</dbReference>
<feature type="transmembrane region" description="Helical" evidence="11">
    <location>
        <begin position="341"/>
        <end position="360"/>
    </location>
</feature>
<accession>A0A9D4NBH8</accession>
<dbReference type="PANTHER" id="PTHR22760:SF3">
    <property type="entry name" value="GPI MANNOSYLTRANSFERASE 4"/>
    <property type="match status" value="1"/>
</dbReference>
<evidence type="ECO:0000313" key="13">
    <source>
        <dbReference type="EMBL" id="KAH3891311.1"/>
    </source>
</evidence>
<keyword evidence="8 11" id="KW-1133">Transmembrane helix</keyword>
<reference evidence="13" key="1">
    <citation type="journal article" date="2019" name="bioRxiv">
        <title>The Genome of the Zebra Mussel, Dreissena polymorpha: A Resource for Invasive Species Research.</title>
        <authorList>
            <person name="McCartney M.A."/>
            <person name="Auch B."/>
            <person name="Kono T."/>
            <person name="Mallez S."/>
            <person name="Zhang Y."/>
            <person name="Obille A."/>
            <person name="Becker A."/>
            <person name="Abrahante J.E."/>
            <person name="Garbe J."/>
            <person name="Badalamenti J.P."/>
            <person name="Herman A."/>
            <person name="Mangelson H."/>
            <person name="Liachko I."/>
            <person name="Sullivan S."/>
            <person name="Sone E.D."/>
            <person name="Koren S."/>
            <person name="Silverstein K.A.T."/>
            <person name="Beckman K.B."/>
            <person name="Gohl D.M."/>
        </authorList>
    </citation>
    <scope>NUCLEOTIDE SEQUENCE</scope>
    <source>
        <strain evidence="13">Duluth1</strain>
        <tissue evidence="13">Whole animal</tissue>
    </source>
</reference>
<keyword evidence="14" id="KW-1185">Reference proteome</keyword>
<evidence type="ECO:0000256" key="2">
    <source>
        <dbReference type="ARBA" id="ARBA00004687"/>
    </source>
</evidence>
<evidence type="ECO:0000256" key="5">
    <source>
        <dbReference type="ARBA" id="ARBA00022679"/>
    </source>
</evidence>
<keyword evidence="5" id="KW-0808">Transferase</keyword>
<evidence type="ECO:0000256" key="7">
    <source>
        <dbReference type="ARBA" id="ARBA00022824"/>
    </source>
</evidence>
<feature type="transmembrane region" description="Helical" evidence="11">
    <location>
        <begin position="469"/>
        <end position="489"/>
    </location>
</feature>
<evidence type="ECO:0000256" key="10">
    <source>
        <dbReference type="ARBA" id="ARBA00038466"/>
    </source>
</evidence>
<feature type="transmembrane region" description="Helical" evidence="11">
    <location>
        <begin position="408"/>
        <end position="425"/>
    </location>
</feature>
<feature type="transmembrane region" description="Helical" evidence="11">
    <location>
        <begin position="189"/>
        <end position="206"/>
    </location>
</feature>
<keyword evidence="9 11" id="KW-0472">Membrane</keyword>
<dbReference type="OrthoDB" id="6096882at2759"/>
<dbReference type="Proteomes" id="UP000828390">
    <property type="component" value="Unassembled WGS sequence"/>
</dbReference>
<dbReference type="PANTHER" id="PTHR22760">
    <property type="entry name" value="GLYCOSYLTRANSFERASE"/>
    <property type="match status" value="1"/>
</dbReference>
<feature type="transmembrane region" description="Helical" evidence="11">
    <location>
        <begin position="303"/>
        <end position="329"/>
    </location>
</feature>
<proteinExistence type="inferred from homology"/>
<gene>
    <name evidence="13" type="ORF">DPMN_015405</name>
</gene>
<keyword evidence="7 11" id="KW-0256">Endoplasmic reticulum</keyword>
<feature type="region of interest" description="Disordered" evidence="12">
    <location>
        <begin position="1"/>
        <end position="21"/>
    </location>
</feature>
<evidence type="ECO:0000256" key="1">
    <source>
        <dbReference type="ARBA" id="ARBA00004477"/>
    </source>
</evidence>
<organism evidence="13 14">
    <name type="scientific">Dreissena polymorpha</name>
    <name type="common">Zebra mussel</name>
    <name type="synonym">Mytilus polymorpha</name>
    <dbReference type="NCBI Taxonomy" id="45954"/>
    <lineage>
        <taxon>Eukaryota</taxon>
        <taxon>Metazoa</taxon>
        <taxon>Spiralia</taxon>
        <taxon>Lophotrochozoa</taxon>
        <taxon>Mollusca</taxon>
        <taxon>Bivalvia</taxon>
        <taxon>Autobranchia</taxon>
        <taxon>Heteroconchia</taxon>
        <taxon>Euheterodonta</taxon>
        <taxon>Imparidentia</taxon>
        <taxon>Neoheterodontei</taxon>
        <taxon>Myida</taxon>
        <taxon>Dreissenoidea</taxon>
        <taxon>Dreissenidae</taxon>
        <taxon>Dreissena</taxon>
    </lineage>
</organism>
<protein>
    <recommendedName>
        <fullName evidence="11">Mannosyltransferase</fullName>
        <ecNumber evidence="11">2.4.1.-</ecNumber>
    </recommendedName>
</protein>
<dbReference type="Pfam" id="PF03901">
    <property type="entry name" value="Glyco_transf_22"/>
    <property type="match status" value="1"/>
</dbReference>
<evidence type="ECO:0000313" key="14">
    <source>
        <dbReference type="Proteomes" id="UP000828390"/>
    </source>
</evidence>
<comment type="pathway">
    <text evidence="2">Glycolipid biosynthesis; glycosylphosphatidylinositol-anchor biosynthesis.</text>
</comment>
<comment type="caution">
    <text evidence="13">The sequence shown here is derived from an EMBL/GenBank/DDBJ whole genome shotgun (WGS) entry which is preliminary data.</text>
</comment>
<evidence type="ECO:0000256" key="3">
    <source>
        <dbReference type="ARBA" id="ARBA00022502"/>
    </source>
</evidence>
<evidence type="ECO:0000256" key="6">
    <source>
        <dbReference type="ARBA" id="ARBA00022692"/>
    </source>
</evidence>
<keyword evidence="4 11" id="KW-0328">Glycosyltransferase</keyword>
<comment type="subcellular location">
    <subcellularLocation>
        <location evidence="1 11">Endoplasmic reticulum membrane</location>
        <topology evidence="1 11">Multi-pass membrane protein</topology>
    </subcellularLocation>
</comment>
<dbReference type="AlphaFoldDB" id="A0A9D4NBH8"/>
<comment type="similarity">
    <text evidence="10">Belongs to the glycosyltransferase 22 family. PIGZ subfamily.</text>
</comment>
<evidence type="ECO:0000256" key="8">
    <source>
        <dbReference type="ARBA" id="ARBA00022989"/>
    </source>
</evidence>
<dbReference type="GO" id="GO:0006506">
    <property type="term" value="P:GPI anchor biosynthetic process"/>
    <property type="evidence" value="ECO:0007669"/>
    <property type="project" value="UniProtKB-KW"/>
</dbReference>
<feature type="transmembrane region" description="Helical" evidence="11">
    <location>
        <begin position="32"/>
        <end position="51"/>
    </location>
</feature>
<evidence type="ECO:0000256" key="11">
    <source>
        <dbReference type="RuleBase" id="RU363075"/>
    </source>
</evidence>
<feature type="transmembrane region" description="Helical" evidence="11">
    <location>
        <begin position="118"/>
        <end position="142"/>
    </location>
</feature>
<dbReference type="InterPro" id="IPR005599">
    <property type="entry name" value="GPI_mannosylTrfase"/>
</dbReference>
<dbReference type="EC" id="2.4.1.-" evidence="11"/>
<sequence>MKYRQRKPKQRELHDASRGASDNCSCGFDNHVAWWWPYCIVAFAIMSRFWYVTSMESWWILHPDEIYQITEVAFSEVYGYGFRPYEYLPKPTHVVTSAENHTFRTGMFGLRSFLIPDMFAGVLLLESLVGGGSSPLVICKIFNVMVTSTLPMSVFTFVNRIFSCRLLAVIASALSAVELHLVVFGTHSLVNSFTSTFVFFSLAYLVHNDVKTELLSESWKGNVPKGHSQIETSQESETSAHAFSQVREYVFGTVRRLSKDKNNNSDLKKKASIPVSFNSRSAKSETPSSVYDHKRSPEMLEKVLAGFVMGALCYVRADTLLFSSVLLFVTSLATTISLKRLAFNAMYSCFGFLCSCALCAMYDYLRYGAYVISPLQWLHFNVLSGKAITLFDSQLNTSYITEFYRDPLGVILCALCVLYVVTASLKLRIQQPDVSTCINARLRQELAVSASFLLILLVFSVIGHREMRFIHNCFVLYSIVIAFVIHRVAAEYRTHPKAVQATILFLYVILSVNTFVNFPWMQTEEHQRWTYGIPRESFDLNQCIDSIRRQGDVTGVVIDGDIYDIGGFSVLKHDVPLIVKTYHEYFVYNKRKTNVFEISSSVRILNFFDDIFHESNTQYLVESVVSNTHFNYIISKHITTTLSPFFKQISQYGQFGVYKRTYNKAQLPTGSFKTR</sequence>
<evidence type="ECO:0000256" key="4">
    <source>
        <dbReference type="ARBA" id="ARBA00022676"/>
    </source>
</evidence>
<feature type="transmembrane region" description="Helical" evidence="11">
    <location>
        <begin position="446"/>
        <end position="463"/>
    </location>
</feature>
<dbReference type="GO" id="GO:0005789">
    <property type="term" value="C:endoplasmic reticulum membrane"/>
    <property type="evidence" value="ECO:0007669"/>
    <property type="project" value="UniProtKB-SubCell"/>
</dbReference>